<dbReference type="SMART" id="SM00015">
    <property type="entry name" value="IQ"/>
    <property type="match status" value="5"/>
</dbReference>
<feature type="domain" description="PLAT" evidence="3">
    <location>
        <begin position="818"/>
        <end position="933"/>
    </location>
</feature>
<dbReference type="PROSITE" id="PS50096">
    <property type="entry name" value="IQ"/>
    <property type="match status" value="5"/>
</dbReference>
<sequence length="1328" mass="148436">MLPNVPQPKNGMIRTYENASRTFTRPYSAKTVFFYKEGDEYFTGVRIPVSKSRYRTIDSLLDDLNTNIPMPYGVRRLMTPMGRNEIQTIDDLQHLGKYVATSGKTYRGLNFSGVERLQKAREAAAASLRRVGKSGQSFWIPASPSYRQKLRMSRTLGINVQPSKQIFFVLNGKTKLFRMVLNPIKMPNLELLLSEVSNGLEVSIDRFYTFEGRKIESVEEIMDVSPPKIIAVPRAERLQLREKFTLPSLFSTRSDRTASTNFKKNGQLAQTNGRGGLPPTTLQTGSSNSFADSNSLENRIDKQRKQLNNARKNTRKMTGAPKRKIQRRIPSLDPPNSATTKSDDSGKAPSVESSVRTSNGGVDAQSHRSIETSGSDYPESAHHSLAGSVSSRVDEMEQVHQGNRHGTTIKPDTPDNIEGYLSSDDEDDDEKRERAAITIQAHYRGYRTRKVLDVKKDIARQHGAATIIQAGYRGYRVRKGNKISLGNEGELVHPSEYMEIHVEAATKIQANYPSLPEYSAEHEAAAIKIQAGFRGYKTRRELKKQKEMPEYSDEHTAAATTIQAAYRGHRIRKGNKTQQMAGNAEDFEAIEEIDEEDLMRQQNEAATKIQAAYRGYRTRKQIKHGKVAFVDEEPEMIDGEMEILGNELIDGATEVSNEVHHKSTQPSNGNKNGQTIGYTISVLTGNRWGADSETDLYITLQGDDGTSVQFWLKPEVLWLKSETGKFKNNQLDSFHVESAPLGTLNKVLIGHEKRGYGAGIFIEHILVTENVVDGRQFVFFCSKWLDSGQVDGKIERSLPVSAFYYISSIPEDGITSHGRWEFILHNGTPDGQGGTTSNLNIVGYGTEGSSVTTITTDKSLQQVPSTSLIQVDFGEIGDLLKVRFEIDGSGERPDYFLEYVELRDLDTEERLAVRVGKWLDVTGAHKKPQPYREISVFRAGMQPLSLNTYEGKVLSGETSLLSNDSLRAQLIGEFSDSGIFPLITGADKKEYSFKAECVYLGRIQGIRVIGDFKEKGEAIFEGLAVIQDIWDRRGVQGINMAPSLLSMSAFVRESTHCPYRYVLANGRVQDLPEEAGLYHKQLTLTEMEGLPTRNKKDKRESEQDSWTLSMSVKDDSDVIPYAEICAGPSTYEMNPVQETPKNNEINYQMRGRALGTVDKVRLGVRGQLRGGRLHVKRMRLSNALTGEEMRFPSVDTIFHDDAVYEYPTVYPDVPPRQNIVYTVQLETMSVGGTIQPCATVIGRDGGSGRRALHASTIPQSMTTENYEIEAVDLGPLESIELWYEADTDVEWQVVARVASSKDEVEYQTGQIVIRKSAQRLVSALGVIV</sequence>
<evidence type="ECO:0000259" key="4">
    <source>
        <dbReference type="PROSITE" id="PS50309"/>
    </source>
</evidence>
<dbReference type="Pfam" id="PF01477">
    <property type="entry name" value="PLAT"/>
    <property type="match status" value="2"/>
</dbReference>
<evidence type="ECO:0000313" key="5">
    <source>
        <dbReference type="Proteomes" id="UP000887575"/>
    </source>
</evidence>
<dbReference type="PANTHER" id="PTHR45901">
    <property type="entry name" value="PROTEIN CBG12474"/>
    <property type="match status" value="1"/>
</dbReference>
<keyword evidence="5" id="KW-1185">Reference proteome</keyword>
<dbReference type="SUPFAM" id="SSF49723">
    <property type="entry name" value="Lipase/lipooxygenase domain (PLAT/LH2 domain)"/>
    <property type="match status" value="2"/>
</dbReference>
<dbReference type="Gene3D" id="2.60.60.20">
    <property type="entry name" value="PLAT/LH2 domain"/>
    <property type="match status" value="2"/>
</dbReference>
<dbReference type="Gene3D" id="3.10.20.230">
    <property type="entry name" value="Doublecortin domain"/>
    <property type="match status" value="2"/>
</dbReference>
<organism evidence="5 6">
    <name type="scientific">Mesorhabditis belari</name>
    <dbReference type="NCBI Taxonomy" id="2138241"/>
    <lineage>
        <taxon>Eukaryota</taxon>
        <taxon>Metazoa</taxon>
        <taxon>Ecdysozoa</taxon>
        <taxon>Nematoda</taxon>
        <taxon>Chromadorea</taxon>
        <taxon>Rhabditida</taxon>
        <taxon>Rhabditina</taxon>
        <taxon>Rhabditomorpha</taxon>
        <taxon>Rhabditoidea</taxon>
        <taxon>Rhabditidae</taxon>
        <taxon>Mesorhabditinae</taxon>
        <taxon>Mesorhabditis</taxon>
    </lineage>
</organism>
<feature type="domain" description="Doublecortin" evidence="4">
    <location>
        <begin position="164"/>
        <end position="223"/>
    </location>
</feature>
<evidence type="ECO:0000313" key="6">
    <source>
        <dbReference type="WBParaSite" id="MBELARI_LOCUS5194.1"/>
    </source>
</evidence>
<dbReference type="InterPro" id="IPR036572">
    <property type="entry name" value="Doublecortin_dom_sf"/>
</dbReference>
<dbReference type="FunFam" id="1.20.5.190:FF:000055">
    <property type="entry name" value="Putative microtubule-associated protein futsch"/>
    <property type="match status" value="1"/>
</dbReference>
<dbReference type="WBParaSite" id="MBELARI_LOCUS5194.1">
    <property type="protein sequence ID" value="MBELARI_LOCUS5194.1"/>
    <property type="gene ID" value="MBELARI_LOCUS5194"/>
</dbReference>
<dbReference type="Gene3D" id="1.20.5.190">
    <property type="match status" value="3"/>
</dbReference>
<evidence type="ECO:0000256" key="1">
    <source>
        <dbReference type="PROSITE-ProRule" id="PRU00152"/>
    </source>
</evidence>
<feature type="domain" description="Doublecortin" evidence="4">
    <location>
        <begin position="30"/>
        <end position="112"/>
    </location>
</feature>
<dbReference type="GO" id="GO:0035556">
    <property type="term" value="P:intracellular signal transduction"/>
    <property type="evidence" value="ECO:0007669"/>
    <property type="project" value="InterPro"/>
</dbReference>
<feature type="region of interest" description="Disordered" evidence="2">
    <location>
        <begin position="255"/>
        <end position="431"/>
    </location>
</feature>
<protein>
    <submittedName>
        <fullName evidence="6">Uncharacterized protein</fullName>
    </submittedName>
</protein>
<comment type="caution">
    <text evidence="1">Lacks conserved residue(s) required for the propagation of feature annotation.</text>
</comment>
<dbReference type="InterPro" id="IPR027417">
    <property type="entry name" value="P-loop_NTPase"/>
</dbReference>
<dbReference type="InterPro" id="IPR036392">
    <property type="entry name" value="PLAT/LH2_dom_sf"/>
</dbReference>
<feature type="compositionally biased region" description="Polar residues" evidence="2">
    <location>
        <begin position="255"/>
        <end position="272"/>
    </location>
</feature>
<feature type="domain" description="PLAT" evidence="3">
    <location>
        <begin position="676"/>
        <end position="799"/>
    </location>
</feature>
<dbReference type="PROSITE" id="PS50309">
    <property type="entry name" value="DC"/>
    <property type="match status" value="2"/>
</dbReference>
<dbReference type="InterPro" id="IPR000048">
    <property type="entry name" value="IQ_motif_EF-hand-BS"/>
</dbReference>
<dbReference type="InterPro" id="IPR003533">
    <property type="entry name" value="Doublecortin_dom"/>
</dbReference>
<dbReference type="SUPFAM" id="SSF89837">
    <property type="entry name" value="Doublecortin (DC)"/>
    <property type="match status" value="2"/>
</dbReference>
<name>A0AAF3J9R1_9BILA</name>
<accession>A0AAF3J9R1</accession>
<evidence type="ECO:0000256" key="2">
    <source>
        <dbReference type="SAM" id="MobiDB-lite"/>
    </source>
</evidence>
<dbReference type="InterPro" id="IPR052970">
    <property type="entry name" value="Inner_ear_hair_cell_LOXHD"/>
</dbReference>
<dbReference type="SUPFAM" id="SSF52540">
    <property type="entry name" value="P-loop containing nucleoside triphosphate hydrolases"/>
    <property type="match status" value="2"/>
</dbReference>
<feature type="compositionally biased region" description="Polar residues" evidence="2">
    <location>
        <begin position="351"/>
        <end position="360"/>
    </location>
</feature>
<reference evidence="6" key="1">
    <citation type="submission" date="2024-02" db="UniProtKB">
        <authorList>
            <consortium name="WormBaseParasite"/>
        </authorList>
    </citation>
    <scope>IDENTIFICATION</scope>
</reference>
<dbReference type="Proteomes" id="UP000887575">
    <property type="component" value="Unassembled WGS sequence"/>
</dbReference>
<dbReference type="PANTHER" id="PTHR45901:SF7">
    <property type="entry name" value="OXYGEN-REGULATED PROTEIN 1"/>
    <property type="match status" value="1"/>
</dbReference>
<dbReference type="Pfam" id="PF03607">
    <property type="entry name" value="DCX"/>
    <property type="match status" value="1"/>
</dbReference>
<dbReference type="Pfam" id="PF00612">
    <property type="entry name" value="IQ"/>
    <property type="match status" value="5"/>
</dbReference>
<proteinExistence type="predicted"/>
<dbReference type="PROSITE" id="PS50095">
    <property type="entry name" value="PLAT"/>
    <property type="match status" value="2"/>
</dbReference>
<feature type="compositionally biased region" description="Polar residues" evidence="2">
    <location>
        <begin position="280"/>
        <end position="297"/>
    </location>
</feature>
<dbReference type="CDD" id="cd23767">
    <property type="entry name" value="IQCD"/>
    <property type="match status" value="4"/>
</dbReference>
<dbReference type="InterPro" id="IPR001024">
    <property type="entry name" value="PLAT/LH2_dom"/>
</dbReference>
<dbReference type="SMART" id="SM00537">
    <property type="entry name" value="DCX"/>
    <property type="match status" value="2"/>
</dbReference>
<evidence type="ECO:0000259" key="3">
    <source>
        <dbReference type="PROSITE" id="PS50095"/>
    </source>
</evidence>